<evidence type="ECO:0000256" key="3">
    <source>
        <dbReference type="ARBA" id="ARBA00022763"/>
    </source>
</evidence>
<dbReference type="AlphaFoldDB" id="A0A9P5N964"/>
<dbReference type="InterPro" id="IPR046938">
    <property type="entry name" value="DNA_clamp_sf"/>
</dbReference>
<dbReference type="OrthoDB" id="337581at2759"/>
<dbReference type="SUPFAM" id="SSF55979">
    <property type="entry name" value="DNA clamp"/>
    <property type="match status" value="1"/>
</dbReference>
<comment type="subcellular location">
    <subcellularLocation>
        <location evidence="1">Nucleus</location>
    </subcellularLocation>
</comment>
<dbReference type="PRINTS" id="PR01245">
    <property type="entry name" value="RAD1REC1"/>
</dbReference>
<keyword evidence="4" id="KW-0234">DNA repair</keyword>
<evidence type="ECO:0000256" key="4">
    <source>
        <dbReference type="ARBA" id="ARBA00023204"/>
    </source>
</evidence>
<comment type="similarity">
    <text evidence="2">Belongs to the rad1 family.</text>
</comment>
<dbReference type="GO" id="GO:0000077">
    <property type="term" value="P:DNA damage checkpoint signaling"/>
    <property type="evidence" value="ECO:0007669"/>
    <property type="project" value="InterPro"/>
</dbReference>
<sequence>MLNVGNHFRSPIHLSCAFDRPGYAIFYSKRLSRISDAFMEDDAITPVLTASVHDVRYFAALLRGVQFSNRATVTVTDTGLTITVEEARTLLGTAFIFADVFDEYAYHPETLTAPPSIRPRDKAKNKKRKRAKRAQPKQGELSETESETEDDENDKSYQPDADEDVEAEREGYYPENSAFEVPLDTLIDCLNIFGTAGSLAGAFNSSDSGNGGRGKARDRGRGGRQGGGMRRNNDDSDAQDDEGAEGANPRGLDAYFGGKTEKKTSMRLSYPGAGYPLTLIVAEDASGPTTTCEITVFDPEPHLELDFDNSKTVLKIILKSSWLRDALSELDPSCEKLTFVGNPPIQQPDHNSNARQKGKQRVPAKPMLRIQANGTFGSTEMDYPNDRDVLETFECTRIVAFSYRFGHIARTLKALSNSTKTSLRIDEDGLLSLQFLMPSPRPKTTGGRADAFIEFRCLALDDEM</sequence>
<dbReference type="Gene3D" id="3.70.10.10">
    <property type="match status" value="2"/>
</dbReference>
<dbReference type="PANTHER" id="PTHR10870:SF0">
    <property type="entry name" value="CELL CYCLE CHECKPOINT PROTEIN RAD1"/>
    <property type="match status" value="1"/>
</dbReference>
<evidence type="ECO:0000256" key="2">
    <source>
        <dbReference type="ARBA" id="ARBA00010991"/>
    </source>
</evidence>
<evidence type="ECO:0000256" key="6">
    <source>
        <dbReference type="SAM" id="MobiDB-lite"/>
    </source>
</evidence>
<feature type="region of interest" description="Disordered" evidence="6">
    <location>
        <begin position="202"/>
        <end position="257"/>
    </location>
</feature>
<dbReference type="InterPro" id="IPR003027">
    <property type="entry name" value="Rec1_exonuc_Ustilaginaceae"/>
</dbReference>
<name>A0A9P5N964_GYMJU</name>
<protein>
    <submittedName>
        <fullName evidence="7">Rad1/Rec1/Rad17</fullName>
    </submittedName>
</protein>
<comment type="caution">
    <text evidence="7">The sequence shown here is derived from an EMBL/GenBank/DDBJ whole genome shotgun (WGS) entry which is preliminary data.</text>
</comment>
<feature type="region of interest" description="Disordered" evidence="6">
    <location>
        <begin position="340"/>
        <end position="362"/>
    </location>
</feature>
<evidence type="ECO:0000313" key="7">
    <source>
        <dbReference type="EMBL" id="KAF8869208.1"/>
    </source>
</evidence>
<dbReference type="PANTHER" id="PTHR10870">
    <property type="entry name" value="CELL CYCLE CHECKPOINT PROTEIN RAD1"/>
    <property type="match status" value="1"/>
</dbReference>
<organism evidence="7 8">
    <name type="scientific">Gymnopilus junonius</name>
    <name type="common">Spectacular rustgill mushroom</name>
    <name type="synonym">Gymnopilus spectabilis subsp. junonius</name>
    <dbReference type="NCBI Taxonomy" id="109634"/>
    <lineage>
        <taxon>Eukaryota</taxon>
        <taxon>Fungi</taxon>
        <taxon>Dikarya</taxon>
        <taxon>Basidiomycota</taxon>
        <taxon>Agaricomycotina</taxon>
        <taxon>Agaricomycetes</taxon>
        <taxon>Agaricomycetidae</taxon>
        <taxon>Agaricales</taxon>
        <taxon>Agaricineae</taxon>
        <taxon>Hymenogastraceae</taxon>
        <taxon>Gymnopilus</taxon>
    </lineage>
</organism>
<accession>A0A9P5N964</accession>
<dbReference type="GO" id="GO:0008311">
    <property type="term" value="F:double-stranded DNA 3'-5' DNA exonuclease activity"/>
    <property type="evidence" value="ECO:0007669"/>
    <property type="project" value="InterPro"/>
</dbReference>
<dbReference type="EMBL" id="JADNYJ010000479">
    <property type="protein sequence ID" value="KAF8869208.1"/>
    <property type="molecule type" value="Genomic_DNA"/>
</dbReference>
<feature type="compositionally biased region" description="Acidic residues" evidence="6">
    <location>
        <begin position="235"/>
        <end position="244"/>
    </location>
</feature>
<dbReference type="GO" id="GO:0030896">
    <property type="term" value="C:checkpoint clamp complex"/>
    <property type="evidence" value="ECO:0007669"/>
    <property type="project" value="TreeGrafter"/>
</dbReference>
<feature type="compositionally biased region" description="Acidic residues" evidence="6">
    <location>
        <begin position="142"/>
        <end position="153"/>
    </location>
</feature>
<feature type="region of interest" description="Disordered" evidence="6">
    <location>
        <begin position="111"/>
        <end position="168"/>
    </location>
</feature>
<dbReference type="GO" id="GO:0006281">
    <property type="term" value="P:DNA repair"/>
    <property type="evidence" value="ECO:0007669"/>
    <property type="project" value="UniProtKB-KW"/>
</dbReference>
<evidence type="ECO:0000256" key="5">
    <source>
        <dbReference type="ARBA" id="ARBA00023242"/>
    </source>
</evidence>
<evidence type="ECO:0000256" key="1">
    <source>
        <dbReference type="ARBA" id="ARBA00004123"/>
    </source>
</evidence>
<dbReference type="InterPro" id="IPR003021">
    <property type="entry name" value="Rad1_Rec1_Rad17"/>
</dbReference>
<keyword evidence="3" id="KW-0227">DNA damage</keyword>
<dbReference type="Proteomes" id="UP000724874">
    <property type="component" value="Unassembled WGS sequence"/>
</dbReference>
<keyword evidence="5" id="KW-0539">Nucleus</keyword>
<reference evidence="7" key="1">
    <citation type="submission" date="2020-11" db="EMBL/GenBank/DDBJ databases">
        <authorList>
            <consortium name="DOE Joint Genome Institute"/>
            <person name="Ahrendt S."/>
            <person name="Riley R."/>
            <person name="Andreopoulos W."/>
            <person name="LaButti K."/>
            <person name="Pangilinan J."/>
            <person name="Ruiz-duenas F.J."/>
            <person name="Barrasa J.M."/>
            <person name="Sanchez-Garcia M."/>
            <person name="Camarero S."/>
            <person name="Miyauchi S."/>
            <person name="Serrano A."/>
            <person name="Linde D."/>
            <person name="Babiker R."/>
            <person name="Drula E."/>
            <person name="Ayuso-Fernandez I."/>
            <person name="Pacheco R."/>
            <person name="Padilla G."/>
            <person name="Ferreira P."/>
            <person name="Barriuso J."/>
            <person name="Kellner H."/>
            <person name="Castanera R."/>
            <person name="Alfaro M."/>
            <person name="Ramirez L."/>
            <person name="Pisabarro A.G."/>
            <person name="Kuo A."/>
            <person name="Tritt A."/>
            <person name="Lipzen A."/>
            <person name="He G."/>
            <person name="Yan M."/>
            <person name="Ng V."/>
            <person name="Cullen D."/>
            <person name="Martin F."/>
            <person name="Rosso M.-N."/>
            <person name="Henrissat B."/>
            <person name="Hibbett D."/>
            <person name="Martinez A.T."/>
            <person name="Grigoriev I.V."/>
        </authorList>
    </citation>
    <scope>NUCLEOTIDE SEQUENCE</scope>
    <source>
        <strain evidence="7">AH 44721</strain>
    </source>
</reference>
<feature type="compositionally biased region" description="Basic residues" evidence="6">
    <location>
        <begin position="121"/>
        <end position="135"/>
    </location>
</feature>
<evidence type="ECO:0000313" key="8">
    <source>
        <dbReference type="Proteomes" id="UP000724874"/>
    </source>
</evidence>
<keyword evidence="8" id="KW-1185">Reference proteome</keyword>
<dbReference type="PRINTS" id="PR01247">
    <property type="entry name" value="RECEXONCLASE"/>
</dbReference>
<dbReference type="Pfam" id="PF02144">
    <property type="entry name" value="Rad1"/>
    <property type="match status" value="1"/>
</dbReference>
<gene>
    <name evidence="7" type="ORF">CPB84DRAFT_1038919</name>
</gene>
<proteinExistence type="inferred from homology"/>